<proteinExistence type="predicted"/>
<dbReference type="InterPro" id="IPR010419">
    <property type="entry name" value="CO_DH_gsu"/>
</dbReference>
<reference evidence="2" key="1">
    <citation type="submission" date="2011-12" db="EMBL/GenBank/DDBJ databases">
        <title>The complete genome of chromosome of Sulfobacillus acidophilus DSM 10332.</title>
        <authorList>
            <person name="Lucas S."/>
            <person name="Han J."/>
            <person name="Lapidus A."/>
            <person name="Bruce D."/>
            <person name="Goodwin L."/>
            <person name="Pitluck S."/>
            <person name="Peters L."/>
            <person name="Kyrpides N."/>
            <person name="Mavromatis K."/>
            <person name="Ivanova N."/>
            <person name="Mikhailova N."/>
            <person name="Chertkov O."/>
            <person name="Saunders E."/>
            <person name="Detter J.C."/>
            <person name="Tapia R."/>
            <person name="Han C."/>
            <person name="Land M."/>
            <person name="Hauser L."/>
            <person name="Markowitz V."/>
            <person name="Cheng J.-F."/>
            <person name="Hugenholtz P."/>
            <person name="Woyke T."/>
            <person name="Wu D."/>
            <person name="Pukall R."/>
            <person name="Gehrich-Schroeter G."/>
            <person name="Schneider S."/>
            <person name="Klenk H.-P."/>
            <person name="Eisen J.A."/>
        </authorList>
    </citation>
    <scope>NUCLEOTIDE SEQUENCE [LARGE SCALE GENOMIC DNA]</scope>
    <source>
        <strain evidence="2">ATCC 700253 / DSM 10332 / NAL</strain>
    </source>
</reference>
<dbReference type="EMBL" id="CP003179">
    <property type="protein sequence ID" value="AEW04036.1"/>
    <property type="molecule type" value="Genomic_DNA"/>
</dbReference>
<dbReference type="InterPro" id="IPR023393">
    <property type="entry name" value="START-like_dom_sf"/>
</dbReference>
<dbReference type="PANTHER" id="PTHR38588">
    <property type="entry name" value="BLL0334 PROTEIN"/>
    <property type="match status" value="1"/>
</dbReference>
<dbReference type="CDD" id="cd05018">
    <property type="entry name" value="CoxG"/>
    <property type="match status" value="1"/>
</dbReference>
<dbReference type="KEGG" id="sap:Sulac_0488"/>
<dbReference type="AlphaFoldDB" id="G8TYS1"/>
<dbReference type="Pfam" id="PF06240">
    <property type="entry name" value="COXG"/>
    <property type="match status" value="1"/>
</dbReference>
<dbReference type="PANTHER" id="PTHR38588:SF1">
    <property type="entry name" value="BLL0334 PROTEIN"/>
    <property type="match status" value="1"/>
</dbReference>
<name>G8TYS1_SULAD</name>
<evidence type="ECO:0000313" key="1">
    <source>
        <dbReference type="EMBL" id="AEW04036.1"/>
    </source>
</evidence>
<dbReference type="SUPFAM" id="SSF55961">
    <property type="entry name" value="Bet v1-like"/>
    <property type="match status" value="1"/>
</dbReference>
<dbReference type="Proteomes" id="UP000005439">
    <property type="component" value="Chromosome"/>
</dbReference>
<dbReference type="STRING" id="679936.Sulac_0488"/>
<dbReference type="PATRIC" id="fig|679936.5.peg.511"/>
<dbReference type="HOGENOM" id="CLU_046420_1_1_9"/>
<accession>G8TYS1</accession>
<sequence length="150" mass="16025">MKSYQGAVTIDAPVDVVWDFVRNPDAIGACMPDVVEYHAQDGHHLTAKVRVGVGPVRAIFDLSAEVRELSGPRQARLAAKGGGMGSGFQLVSDMTVKPDDAQGTRLEWVAEVTVSGPLATLGGRVLDNQVKRITEQVFENIRKGVAAQSV</sequence>
<protein>
    <submittedName>
        <fullName evidence="1">Carbon monoxide dehydrogenase subunit G</fullName>
    </submittedName>
</protein>
<reference evidence="1 2" key="2">
    <citation type="journal article" date="2012" name="Stand. Genomic Sci.">
        <title>Complete genome sequence of the moderately thermophilic mineral-sulfide-oxidizing firmicute Sulfobacillus acidophilus type strain (NAL(T)).</title>
        <authorList>
            <person name="Anderson I."/>
            <person name="Chertkov O."/>
            <person name="Chen A."/>
            <person name="Saunders E."/>
            <person name="Lapidus A."/>
            <person name="Nolan M."/>
            <person name="Lucas S."/>
            <person name="Hammon N."/>
            <person name="Deshpande S."/>
            <person name="Cheng J.F."/>
            <person name="Han C."/>
            <person name="Tapia R."/>
            <person name="Goodwin L.A."/>
            <person name="Pitluck S."/>
            <person name="Liolios K."/>
            <person name="Pagani I."/>
            <person name="Ivanova N."/>
            <person name="Mikhailova N."/>
            <person name="Pati A."/>
            <person name="Palaniappan K."/>
            <person name="Land M."/>
            <person name="Pan C."/>
            <person name="Rohde M."/>
            <person name="Pukall R."/>
            <person name="Goker M."/>
            <person name="Detter J.C."/>
            <person name="Woyke T."/>
            <person name="Bristow J."/>
            <person name="Eisen J.A."/>
            <person name="Markowitz V."/>
            <person name="Hugenholtz P."/>
            <person name="Kyrpides N.C."/>
            <person name="Klenk H.P."/>
            <person name="Mavromatis K."/>
        </authorList>
    </citation>
    <scope>NUCLEOTIDE SEQUENCE [LARGE SCALE GENOMIC DNA]</scope>
    <source>
        <strain evidence="2">ATCC 700253 / DSM 10332 / NAL</strain>
    </source>
</reference>
<keyword evidence="2" id="KW-1185">Reference proteome</keyword>
<organism evidence="1 2">
    <name type="scientific">Sulfobacillus acidophilus (strain ATCC 700253 / DSM 10332 / NAL)</name>
    <dbReference type="NCBI Taxonomy" id="679936"/>
    <lineage>
        <taxon>Bacteria</taxon>
        <taxon>Bacillati</taxon>
        <taxon>Bacillota</taxon>
        <taxon>Clostridia</taxon>
        <taxon>Eubacteriales</taxon>
        <taxon>Clostridiales Family XVII. Incertae Sedis</taxon>
        <taxon>Sulfobacillus</taxon>
    </lineage>
</organism>
<evidence type="ECO:0000313" key="2">
    <source>
        <dbReference type="Proteomes" id="UP000005439"/>
    </source>
</evidence>
<dbReference type="Gene3D" id="3.30.530.20">
    <property type="match status" value="1"/>
</dbReference>
<gene>
    <name evidence="1" type="ordered locus">Sulac_0488</name>
</gene>